<comment type="catalytic activity">
    <reaction evidence="1 9">
        <text>[protein]-peptidylproline (omega=180) = [protein]-peptidylproline (omega=0)</text>
        <dbReference type="Rhea" id="RHEA:16237"/>
        <dbReference type="Rhea" id="RHEA-COMP:10747"/>
        <dbReference type="Rhea" id="RHEA-COMP:10748"/>
        <dbReference type="ChEBI" id="CHEBI:83833"/>
        <dbReference type="ChEBI" id="CHEBI:83834"/>
        <dbReference type="EC" id="5.2.1.8"/>
    </reaction>
</comment>
<dbReference type="STRING" id="706587.Desti_0223"/>
<dbReference type="InterPro" id="IPR008881">
    <property type="entry name" value="Trigger_fac_ribosome-bd_bac"/>
</dbReference>
<evidence type="ECO:0000259" key="13">
    <source>
        <dbReference type="Pfam" id="PF05698"/>
    </source>
</evidence>
<dbReference type="SUPFAM" id="SSF109998">
    <property type="entry name" value="Triger factor/SurA peptide-binding domain-like"/>
    <property type="match status" value="1"/>
</dbReference>
<dbReference type="HAMAP" id="MF_00303">
    <property type="entry name" value="Trigger_factor_Tig"/>
    <property type="match status" value="1"/>
</dbReference>
<dbReference type="SUPFAM" id="SSF54534">
    <property type="entry name" value="FKBP-like"/>
    <property type="match status" value="1"/>
</dbReference>
<dbReference type="GO" id="GO:0044183">
    <property type="term" value="F:protein folding chaperone"/>
    <property type="evidence" value="ECO:0007669"/>
    <property type="project" value="TreeGrafter"/>
</dbReference>
<evidence type="ECO:0000259" key="12">
    <source>
        <dbReference type="Pfam" id="PF05697"/>
    </source>
</evidence>
<dbReference type="HOGENOM" id="CLU_033058_3_2_7"/>
<dbReference type="Gene3D" id="3.10.50.40">
    <property type="match status" value="1"/>
</dbReference>
<comment type="subcellular location">
    <subcellularLocation>
        <location evidence="9">Cytoplasm</location>
    </subcellularLocation>
    <text evidence="9">About half TF is bound to the ribosome near the polypeptide exit tunnel while the other half is free in the cytoplasm.</text>
</comment>
<dbReference type="SUPFAM" id="SSF102735">
    <property type="entry name" value="Trigger factor ribosome-binding domain"/>
    <property type="match status" value="1"/>
</dbReference>
<dbReference type="GO" id="GO:0051301">
    <property type="term" value="P:cell division"/>
    <property type="evidence" value="ECO:0007669"/>
    <property type="project" value="UniProtKB-KW"/>
</dbReference>
<dbReference type="AlphaFoldDB" id="I4C078"/>
<keyword evidence="9" id="KW-0132">Cell division</keyword>
<evidence type="ECO:0000256" key="6">
    <source>
        <dbReference type="ARBA" id="ARBA00023186"/>
    </source>
</evidence>
<keyword evidence="5 9" id="KW-0697">Rotamase</keyword>
<evidence type="ECO:0000256" key="9">
    <source>
        <dbReference type="HAMAP-Rule" id="MF_00303"/>
    </source>
</evidence>
<keyword evidence="9" id="KW-0131">Cell cycle</keyword>
<dbReference type="GO" id="GO:0005737">
    <property type="term" value="C:cytoplasm"/>
    <property type="evidence" value="ECO:0007669"/>
    <property type="project" value="UniProtKB-SubCell"/>
</dbReference>
<dbReference type="InterPro" id="IPR008880">
    <property type="entry name" value="Trigger_fac_C"/>
</dbReference>
<feature type="domain" description="PPIase FKBP-type" evidence="11">
    <location>
        <begin position="161"/>
        <end position="240"/>
    </location>
</feature>
<evidence type="ECO:0000256" key="7">
    <source>
        <dbReference type="ARBA" id="ARBA00023235"/>
    </source>
</evidence>
<evidence type="ECO:0000313" key="15">
    <source>
        <dbReference type="Proteomes" id="UP000006055"/>
    </source>
</evidence>
<dbReference type="InterPro" id="IPR005215">
    <property type="entry name" value="Trig_fac"/>
</dbReference>
<dbReference type="EMBL" id="CP003360">
    <property type="protein sequence ID" value="AFM22969.1"/>
    <property type="molecule type" value="Genomic_DNA"/>
</dbReference>
<keyword evidence="7 9" id="KW-0413">Isomerase</keyword>
<dbReference type="InterPro" id="IPR046357">
    <property type="entry name" value="PPIase_dom_sf"/>
</dbReference>
<dbReference type="GO" id="GO:0043022">
    <property type="term" value="F:ribosome binding"/>
    <property type="evidence" value="ECO:0007669"/>
    <property type="project" value="TreeGrafter"/>
</dbReference>
<evidence type="ECO:0000256" key="4">
    <source>
        <dbReference type="ARBA" id="ARBA00016902"/>
    </source>
</evidence>
<evidence type="ECO:0000259" key="11">
    <source>
        <dbReference type="Pfam" id="PF00254"/>
    </source>
</evidence>
<dbReference type="Pfam" id="PF00254">
    <property type="entry name" value="FKBP_C"/>
    <property type="match status" value="1"/>
</dbReference>
<evidence type="ECO:0000256" key="5">
    <source>
        <dbReference type="ARBA" id="ARBA00023110"/>
    </source>
</evidence>
<keyword evidence="10" id="KW-0175">Coiled coil</keyword>
<dbReference type="Gene3D" id="3.30.70.1050">
    <property type="entry name" value="Trigger factor ribosome-binding domain"/>
    <property type="match status" value="1"/>
</dbReference>
<organism evidence="14 15">
    <name type="scientific">Desulfomonile tiedjei (strain ATCC 49306 / DSM 6799 / DCB-1)</name>
    <dbReference type="NCBI Taxonomy" id="706587"/>
    <lineage>
        <taxon>Bacteria</taxon>
        <taxon>Pseudomonadati</taxon>
        <taxon>Thermodesulfobacteriota</taxon>
        <taxon>Desulfomonilia</taxon>
        <taxon>Desulfomonilales</taxon>
        <taxon>Desulfomonilaceae</taxon>
        <taxon>Desulfomonile</taxon>
    </lineage>
</organism>
<dbReference type="PATRIC" id="fig|706587.4.peg.254"/>
<dbReference type="InterPro" id="IPR037041">
    <property type="entry name" value="Trigger_fac_C_sf"/>
</dbReference>
<reference evidence="15" key="1">
    <citation type="submission" date="2012-06" db="EMBL/GenBank/DDBJ databases">
        <title>Complete sequence of chromosome of Desulfomonile tiedjei DSM 6799.</title>
        <authorList>
            <person name="Lucas S."/>
            <person name="Copeland A."/>
            <person name="Lapidus A."/>
            <person name="Glavina del Rio T."/>
            <person name="Dalin E."/>
            <person name="Tice H."/>
            <person name="Bruce D."/>
            <person name="Goodwin L."/>
            <person name="Pitluck S."/>
            <person name="Peters L."/>
            <person name="Ovchinnikova G."/>
            <person name="Zeytun A."/>
            <person name="Lu M."/>
            <person name="Kyrpides N."/>
            <person name="Mavromatis K."/>
            <person name="Ivanova N."/>
            <person name="Brettin T."/>
            <person name="Detter J.C."/>
            <person name="Han C."/>
            <person name="Larimer F."/>
            <person name="Land M."/>
            <person name="Hauser L."/>
            <person name="Markowitz V."/>
            <person name="Cheng J.-F."/>
            <person name="Hugenholtz P."/>
            <person name="Woyke T."/>
            <person name="Wu D."/>
            <person name="Spring S."/>
            <person name="Schroeder M."/>
            <person name="Brambilla E."/>
            <person name="Klenk H.-P."/>
            <person name="Eisen J.A."/>
        </authorList>
    </citation>
    <scope>NUCLEOTIDE SEQUENCE [LARGE SCALE GENOMIC DNA]</scope>
    <source>
        <strain evidence="15">ATCC 49306 / DSM 6799 / DCB-1</strain>
    </source>
</reference>
<dbReference type="InterPro" id="IPR027304">
    <property type="entry name" value="Trigger_fact/SurA_dom_sf"/>
</dbReference>
<dbReference type="OrthoDB" id="9767721at2"/>
<evidence type="ECO:0000256" key="1">
    <source>
        <dbReference type="ARBA" id="ARBA00000971"/>
    </source>
</evidence>
<evidence type="ECO:0000256" key="2">
    <source>
        <dbReference type="ARBA" id="ARBA00005464"/>
    </source>
</evidence>
<keyword evidence="6 9" id="KW-0143">Chaperone</keyword>
<comment type="similarity">
    <text evidence="2 9">Belongs to the FKBP-type PPIase family. Tig subfamily.</text>
</comment>
<sequence>MRNIQIESISDIKKKVTVEIPEEEVQTMLDNQYRDLKKTVQIKGFRKGKVPLNIIRSYFRDQVQADTVRKIVEDTLQPGLDEQKIVPISVLSIDPETIEVGKPFKYTAEIEVPPPLEPVGYKGLKLKNIVRELKEKDVNERLENLRERNATLAPIAEDTGVKTGDQVTIDVDATSDGEAIPALSVTDYLTEMGRNFYLPDFDKYFEGMKVDETREFTVDLPEDFQRKSLAGKKVSFRVTVKEAKERKVPELDDDFAKDLGLDSLEVLLKEVREDIEKTNENQSKKEVEEQIVDALVQANSFEVPDTMVESQIDNLLNQTMYNLAAHGLDPRKMPPPTEAQRNQIRPAAERHVRTGLLLKAIAETEQMTVSDEELDEGIKERAENLGMSVDYLRDQLDASKALEDMRFSLLQEKVFSFIRENAEITEEKLQETEAAQTENKEE</sequence>
<dbReference type="EC" id="5.2.1.8" evidence="3 9"/>
<dbReference type="NCBIfam" id="TIGR00115">
    <property type="entry name" value="tig"/>
    <property type="match status" value="1"/>
</dbReference>
<dbReference type="InterPro" id="IPR001179">
    <property type="entry name" value="PPIase_FKBP_dom"/>
</dbReference>
<dbReference type="GO" id="GO:0051083">
    <property type="term" value="P:'de novo' cotranslational protein folding"/>
    <property type="evidence" value="ECO:0007669"/>
    <property type="project" value="TreeGrafter"/>
</dbReference>
<gene>
    <name evidence="9" type="primary">tig</name>
    <name evidence="14" type="ordered locus">Desti_0223</name>
</gene>
<comment type="function">
    <text evidence="9">Involved in protein export. Acts as a chaperone by maintaining the newly synthesized protein in an open conformation. Functions as a peptidyl-prolyl cis-trans isomerase.</text>
</comment>
<dbReference type="InterPro" id="IPR036611">
    <property type="entry name" value="Trigger_fac_ribosome-bd_sf"/>
</dbReference>
<dbReference type="GO" id="GO:0003755">
    <property type="term" value="F:peptidyl-prolyl cis-trans isomerase activity"/>
    <property type="evidence" value="ECO:0007669"/>
    <property type="project" value="UniProtKB-UniRule"/>
</dbReference>
<dbReference type="PANTHER" id="PTHR30560:SF3">
    <property type="entry name" value="TRIGGER FACTOR-LIKE PROTEIN TIG, CHLOROPLASTIC"/>
    <property type="match status" value="1"/>
</dbReference>
<name>I4C078_DESTA</name>
<keyword evidence="9" id="KW-0963">Cytoplasm</keyword>
<evidence type="ECO:0000313" key="14">
    <source>
        <dbReference type="EMBL" id="AFM22969.1"/>
    </source>
</evidence>
<dbReference type="GO" id="GO:0043335">
    <property type="term" value="P:protein unfolding"/>
    <property type="evidence" value="ECO:0007669"/>
    <property type="project" value="TreeGrafter"/>
</dbReference>
<feature type="domain" description="Trigger factor C-terminal" evidence="13">
    <location>
        <begin position="263"/>
        <end position="418"/>
    </location>
</feature>
<dbReference type="eggNOG" id="COG0544">
    <property type="taxonomic scope" value="Bacteria"/>
</dbReference>
<evidence type="ECO:0000256" key="10">
    <source>
        <dbReference type="SAM" id="Coils"/>
    </source>
</evidence>
<evidence type="ECO:0000256" key="3">
    <source>
        <dbReference type="ARBA" id="ARBA00013194"/>
    </source>
</evidence>
<dbReference type="Proteomes" id="UP000006055">
    <property type="component" value="Chromosome"/>
</dbReference>
<dbReference type="Pfam" id="PF05698">
    <property type="entry name" value="Trigger_C"/>
    <property type="match status" value="1"/>
</dbReference>
<evidence type="ECO:0000256" key="8">
    <source>
        <dbReference type="ARBA" id="ARBA00029986"/>
    </source>
</evidence>
<dbReference type="Pfam" id="PF05697">
    <property type="entry name" value="Trigger_N"/>
    <property type="match status" value="1"/>
</dbReference>
<feature type="coiled-coil region" evidence="10">
    <location>
        <begin position="261"/>
        <end position="288"/>
    </location>
</feature>
<dbReference type="KEGG" id="dti:Desti_0223"/>
<keyword evidence="15" id="KW-1185">Reference proteome</keyword>
<dbReference type="RefSeq" id="WP_014808128.1">
    <property type="nucleotide sequence ID" value="NC_018025.1"/>
</dbReference>
<proteinExistence type="inferred from homology"/>
<dbReference type="PIRSF" id="PIRSF003095">
    <property type="entry name" value="Trigger_factor"/>
    <property type="match status" value="1"/>
</dbReference>
<dbReference type="Gene3D" id="1.10.3120.10">
    <property type="entry name" value="Trigger factor, C-terminal domain"/>
    <property type="match status" value="1"/>
</dbReference>
<accession>I4C078</accession>
<protein>
    <recommendedName>
        <fullName evidence="4 9">Trigger factor</fullName>
        <shortName evidence="9">TF</shortName>
        <ecNumber evidence="3 9">5.2.1.8</ecNumber>
    </recommendedName>
    <alternativeName>
        <fullName evidence="8 9">PPIase</fullName>
    </alternativeName>
</protein>
<feature type="domain" description="Trigger factor ribosome-binding bacterial" evidence="12">
    <location>
        <begin position="3"/>
        <end position="145"/>
    </location>
</feature>
<dbReference type="PANTHER" id="PTHR30560">
    <property type="entry name" value="TRIGGER FACTOR CHAPERONE AND PEPTIDYL-PROLYL CIS/TRANS ISOMERASE"/>
    <property type="match status" value="1"/>
</dbReference>
<dbReference type="GO" id="GO:0015031">
    <property type="term" value="P:protein transport"/>
    <property type="evidence" value="ECO:0007669"/>
    <property type="project" value="UniProtKB-UniRule"/>
</dbReference>
<comment type="domain">
    <text evidence="9">Consists of 3 domains; the N-terminus binds the ribosome, the middle domain has PPIase activity, while the C-terminus has intrinsic chaperone activity on its own.</text>
</comment>